<keyword evidence="2" id="KW-0472">Membrane</keyword>
<comment type="caution">
    <text evidence="3">The sequence shown here is derived from an EMBL/GenBank/DDBJ whole genome shotgun (WGS) entry which is preliminary data.</text>
</comment>
<feature type="compositionally biased region" description="Pro residues" evidence="1">
    <location>
        <begin position="472"/>
        <end position="489"/>
    </location>
</feature>
<dbReference type="RefSeq" id="WP_378289342.1">
    <property type="nucleotide sequence ID" value="NZ_JBHSON010000099.1"/>
</dbReference>
<evidence type="ECO:0000256" key="2">
    <source>
        <dbReference type="SAM" id="Phobius"/>
    </source>
</evidence>
<dbReference type="SUPFAM" id="SSF51004">
    <property type="entry name" value="C-terminal (heme d1) domain of cytochrome cd1-nitrite reductase"/>
    <property type="match status" value="1"/>
</dbReference>
<keyword evidence="2" id="KW-0812">Transmembrane</keyword>
<evidence type="ECO:0000313" key="3">
    <source>
        <dbReference type="EMBL" id="MFC5752888.1"/>
    </source>
</evidence>
<feature type="region of interest" description="Disordered" evidence="1">
    <location>
        <begin position="345"/>
        <end position="501"/>
    </location>
</feature>
<feature type="compositionally biased region" description="Basic and acidic residues" evidence="1">
    <location>
        <begin position="403"/>
        <end position="434"/>
    </location>
</feature>
<accession>A0ABW1AEE9</accession>
<keyword evidence="2" id="KW-1133">Transmembrane helix</keyword>
<reference evidence="4" key="1">
    <citation type="journal article" date="2019" name="Int. J. Syst. Evol. Microbiol.">
        <title>The Global Catalogue of Microorganisms (GCM) 10K type strain sequencing project: providing services to taxonomists for standard genome sequencing and annotation.</title>
        <authorList>
            <consortium name="The Broad Institute Genomics Platform"/>
            <consortium name="The Broad Institute Genome Sequencing Center for Infectious Disease"/>
            <person name="Wu L."/>
            <person name="Ma J."/>
        </authorList>
    </citation>
    <scope>NUCLEOTIDE SEQUENCE [LARGE SCALE GENOMIC DNA]</scope>
    <source>
        <strain evidence="4">KCTC 42087</strain>
    </source>
</reference>
<evidence type="ECO:0000256" key="1">
    <source>
        <dbReference type="SAM" id="MobiDB-lite"/>
    </source>
</evidence>
<dbReference type="EMBL" id="JBHSON010000099">
    <property type="protein sequence ID" value="MFC5752888.1"/>
    <property type="molecule type" value="Genomic_DNA"/>
</dbReference>
<gene>
    <name evidence="3" type="ORF">ACFPZN_45360</name>
</gene>
<keyword evidence="4" id="KW-1185">Reference proteome</keyword>
<feature type="compositionally biased region" description="Pro residues" evidence="1">
    <location>
        <begin position="384"/>
        <end position="400"/>
    </location>
</feature>
<protein>
    <submittedName>
        <fullName evidence="3">Uncharacterized protein</fullName>
    </submittedName>
</protein>
<proteinExistence type="predicted"/>
<dbReference type="InterPro" id="IPR011048">
    <property type="entry name" value="Haem_d1_sf"/>
</dbReference>
<feature type="compositionally biased region" description="Gly residues" evidence="1">
    <location>
        <begin position="367"/>
        <end position="378"/>
    </location>
</feature>
<dbReference type="Proteomes" id="UP001596074">
    <property type="component" value="Unassembled WGS sequence"/>
</dbReference>
<evidence type="ECO:0000313" key="4">
    <source>
        <dbReference type="Proteomes" id="UP001596074"/>
    </source>
</evidence>
<name>A0ABW1AEE9_9ACTN</name>
<organism evidence="3 4">
    <name type="scientific">Actinomadura rugatobispora</name>
    <dbReference type="NCBI Taxonomy" id="1994"/>
    <lineage>
        <taxon>Bacteria</taxon>
        <taxon>Bacillati</taxon>
        <taxon>Actinomycetota</taxon>
        <taxon>Actinomycetes</taxon>
        <taxon>Streptosporangiales</taxon>
        <taxon>Thermomonosporaceae</taxon>
        <taxon>Actinomadura</taxon>
    </lineage>
</organism>
<sequence>MRQQGTGVPVRARIGGWATATVITLALLASLLGGGRIGHATAASDGSAWLWSRPGGTVSKVSAQTGQVERTLQVPGSGGHRVRVTQNDRHLLIHDLDTGRVSSLDLSALGLSGQADVGLRGDPHLAMGNGAAAVIERTGGEVRAVDPATLRPTGAVLRLPGPLVGGAFDGSGVLWVALPQQGTVTGLKITERGPKAVRTVEVAEPGRDLAVTVLDQGALVADRGGRDLVVASGEATRRLTAPVALAGAIMPERTHGALAAVTVPAAGAVVTVADVRKGGPIRSFRLSDPVQEPAVPFSGKVYVPVRETGQVRVHDPSGPQTGVLTMPSGRGDIELQVREGSLFVNAPGGRDAQVVGSDGQARPVGKDGLGTGPGGDGPGVTRPGAPPPQVAAPPAVPNFPEPVDTRRPVVDLRPRVPEDEPSSRPSAEPEERPSPKPSGEPSPKAAPRERSASPSPEGKPSTERPRSSTPTNPNPAPPPPPPPPPPPATNPYTPQQVCGSGYKVQRSSSFAGGHVYQLYSAATKNNCAVAMKTSSIGTATPAWVRLESQRGAKVVSDSGSFKYYAGPVYVNAPGDCVRYSGGANGGSASAGWANCG</sequence>
<dbReference type="PRINTS" id="PR01217">
    <property type="entry name" value="PRICHEXTENSN"/>
</dbReference>
<feature type="transmembrane region" description="Helical" evidence="2">
    <location>
        <begin position="12"/>
        <end position="32"/>
    </location>
</feature>